<dbReference type="EMBL" id="JADKGY010000034">
    <property type="protein sequence ID" value="MBK9985251.1"/>
    <property type="molecule type" value="Genomic_DNA"/>
</dbReference>
<protein>
    <submittedName>
        <fullName evidence="1">Uncharacterized protein</fullName>
    </submittedName>
</protein>
<name>A0A9D7SZV8_9BACT</name>
<evidence type="ECO:0000313" key="1">
    <source>
        <dbReference type="EMBL" id="MBK9985251.1"/>
    </source>
</evidence>
<gene>
    <name evidence="1" type="ORF">IPP15_23390</name>
</gene>
<reference evidence="1 2" key="1">
    <citation type="submission" date="2020-10" db="EMBL/GenBank/DDBJ databases">
        <title>Connecting structure to function with the recovery of over 1000 high-quality activated sludge metagenome-assembled genomes encoding full-length rRNA genes using long-read sequencing.</title>
        <authorList>
            <person name="Singleton C.M."/>
            <person name="Petriglieri F."/>
            <person name="Kristensen J.M."/>
            <person name="Kirkegaard R.H."/>
            <person name="Michaelsen T.Y."/>
            <person name="Andersen M.H."/>
            <person name="Karst S.M."/>
            <person name="Dueholm M.S."/>
            <person name="Nielsen P.H."/>
            <person name="Albertsen M."/>
        </authorList>
    </citation>
    <scope>NUCLEOTIDE SEQUENCE [LARGE SCALE GENOMIC DNA]</scope>
    <source>
        <strain evidence="1">Ribe_18-Q3-R11-54_MAXAC.273</strain>
    </source>
</reference>
<accession>A0A9D7SZV8</accession>
<organism evidence="1 2">
    <name type="scientific">Candidatus Opimibacter skivensis</name>
    <dbReference type="NCBI Taxonomy" id="2982028"/>
    <lineage>
        <taxon>Bacteria</taxon>
        <taxon>Pseudomonadati</taxon>
        <taxon>Bacteroidota</taxon>
        <taxon>Saprospiria</taxon>
        <taxon>Saprospirales</taxon>
        <taxon>Saprospiraceae</taxon>
        <taxon>Candidatus Opimibacter</taxon>
    </lineage>
</organism>
<dbReference type="Proteomes" id="UP000808337">
    <property type="component" value="Unassembled WGS sequence"/>
</dbReference>
<dbReference type="AlphaFoldDB" id="A0A9D7SZV8"/>
<sequence>MGKSKTENAIFVDPLGSKDCRLVPPAFLDGSTTGTDDWSCDPNDEFIFQCRWIHISTNK</sequence>
<comment type="caution">
    <text evidence="1">The sequence shown here is derived from an EMBL/GenBank/DDBJ whole genome shotgun (WGS) entry which is preliminary data.</text>
</comment>
<proteinExistence type="predicted"/>
<evidence type="ECO:0000313" key="2">
    <source>
        <dbReference type="Proteomes" id="UP000808337"/>
    </source>
</evidence>